<dbReference type="HOGENOM" id="CLU_2052826_0_0_1"/>
<name>D7KE18_ARALL</name>
<keyword evidence="7" id="KW-0443">Lipid metabolism</keyword>
<evidence type="ECO:0000256" key="6">
    <source>
        <dbReference type="ARBA" id="ARBA00022695"/>
    </source>
</evidence>
<organism evidence="11">
    <name type="scientific">Arabidopsis lyrata subsp. lyrata</name>
    <name type="common">Lyre-leaved rock-cress</name>
    <dbReference type="NCBI Taxonomy" id="81972"/>
    <lineage>
        <taxon>Eukaryota</taxon>
        <taxon>Viridiplantae</taxon>
        <taxon>Streptophyta</taxon>
        <taxon>Embryophyta</taxon>
        <taxon>Tracheophyta</taxon>
        <taxon>Spermatophyta</taxon>
        <taxon>Magnoliopsida</taxon>
        <taxon>eudicotyledons</taxon>
        <taxon>Gunneridae</taxon>
        <taxon>Pentapetalae</taxon>
        <taxon>rosids</taxon>
        <taxon>malvids</taxon>
        <taxon>Brassicales</taxon>
        <taxon>Brassicaceae</taxon>
        <taxon>Camelineae</taxon>
        <taxon>Arabidopsis</taxon>
    </lineage>
</organism>
<dbReference type="eggNOG" id="KOG1440">
    <property type="taxonomic scope" value="Eukaryota"/>
</dbReference>
<dbReference type="STRING" id="81972.D7KE18"/>
<dbReference type="EC" id="2.7.7.41" evidence="4"/>
<comment type="pathway">
    <text evidence="3">Lipid metabolism.</text>
</comment>
<evidence type="ECO:0000256" key="3">
    <source>
        <dbReference type="ARBA" id="ARBA00005189"/>
    </source>
</evidence>
<sequence>MAPFVEVCRYKPVPLSLSSLCTCPCRSTQRKSLLLPHFSEKYLNLRLVDPKPLSHSRCNWISVNRRVITAVARAESNQIGDDGNSKEEHGRDQELQNVEEDSSFDSQEQKSRSQFKKRVV</sequence>
<reference evidence="11" key="1">
    <citation type="journal article" date="2011" name="Nat. Genet.">
        <title>The Arabidopsis lyrata genome sequence and the basis of rapid genome size change.</title>
        <authorList>
            <person name="Hu T.T."/>
            <person name="Pattyn P."/>
            <person name="Bakker E.G."/>
            <person name="Cao J."/>
            <person name="Cheng J.-F."/>
            <person name="Clark R.M."/>
            <person name="Fahlgren N."/>
            <person name="Fawcett J.A."/>
            <person name="Grimwood J."/>
            <person name="Gundlach H."/>
            <person name="Haberer G."/>
            <person name="Hollister J.D."/>
            <person name="Ossowski S."/>
            <person name="Ottilar R.P."/>
            <person name="Salamov A.A."/>
            <person name="Schneeberger K."/>
            <person name="Spannagl M."/>
            <person name="Wang X."/>
            <person name="Yang L."/>
            <person name="Nasrallah M.E."/>
            <person name="Bergelson J."/>
            <person name="Carrington J.C."/>
            <person name="Gaut B.S."/>
            <person name="Schmutz J."/>
            <person name="Mayer K.F.X."/>
            <person name="Van de Peer Y."/>
            <person name="Grigoriev I.V."/>
            <person name="Nordborg M."/>
            <person name="Weigel D."/>
            <person name="Guo Y.-L."/>
        </authorList>
    </citation>
    <scope>NUCLEOTIDE SEQUENCE [LARGE SCALE GENOMIC DNA]</scope>
    <source>
        <strain evidence="11">cv. MN47</strain>
    </source>
</reference>
<feature type="compositionally biased region" description="Basic and acidic residues" evidence="9">
    <location>
        <begin position="83"/>
        <end position="94"/>
    </location>
</feature>
<evidence type="ECO:0000256" key="4">
    <source>
        <dbReference type="ARBA" id="ARBA00012487"/>
    </source>
</evidence>
<dbReference type="Proteomes" id="UP000008694">
    <property type="component" value="Unassembled WGS sequence"/>
</dbReference>
<dbReference type="PANTHER" id="PTHR47101">
    <property type="entry name" value="PHOSPHATIDATE CYTIDYLYLTRANSFERASE 5, CHLOROPLASTIC"/>
    <property type="match status" value="1"/>
</dbReference>
<accession>D7KE18</accession>
<dbReference type="GO" id="GO:0008654">
    <property type="term" value="P:phospholipid biosynthetic process"/>
    <property type="evidence" value="ECO:0007669"/>
    <property type="project" value="UniProtKB-KW"/>
</dbReference>
<keyword evidence="7" id="KW-0594">Phospholipid biosynthesis</keyword>
<dbReference type="GO" id="GO:0004605">
    <property type="term" value="F:phosphatidate cytidylyltransferase activity"/>
    <property type="evidence" value="ECO:0007669"/>
    <property type="project" value="UniProtKB-EC"/>
</dbReference>
<gene>
    <name evidence="10" type="ORF">ARALYDRAFT_891769</name>
</gene>
<evidence type="ECO:0000256" key="7">
    <source>
        <dbReference type="ARBA" id="ARBA00023209"/>
    </source>
</evidence>
<keyword evidence="6" id="KW-0808">Transferase</keyword>
<protein>
    <recommendedName>
        <fullName evidence="4">phosphatidate cytidylyltransferase</fullName>
        <ecNumber evidence="4">2.7.7.41</ecNumber>
    </recommendedName>
</protein>
<evidence type="ECO:0000256" key="8">
    <source>
        <dbReference type="ARBA" id="ARBA00023264"/>
    </source>
</evidence>
<evidence type="ECO:0000256" key="9">
    <source>
        <dbReference type="SAM" id="MobiDB-lite"/>
    </source>
</evidence>
<dbReference type="PANTHER" id="PTHR47101:SF5">
    <property type="entry name" value="PHOSPHATIDATE CYTIDYLYLTRANSFERASE 5, CHLOROPLASTIC"/>
    <property type="match status" value="1"/>
</dbReference>
<keyword evidence="6" id="KW-0548">Nucleotidyltransferase</keyword>
<dbReference type="EMBL" id="GL348713">
    <property type="protein sequence ID" value="EFH67743.1"/>
    <property type="molecule type" value="Genomic_DNA"/>
</dbReference>
<evidence type="ECO:0000256" key="2">
    <source>
        <dbReference type="ARBA" id="ARBA00005119"/>
    </source>
</evidence>
<proteinExistence type="predicted"/>
<evidence type="ECO:0000256" key="5">
    <source>
        <dbReference type="ARBA" id="ARBA00022516"/>
    </source>
</evidence>
<dbReference type="Gramene" id="scaffold_104563.1">
    <property type="protein sequence ID" value="scaffold_104563.1"/>
    <property type="gene ID" value="scaffold_104563.1"/>
</dbReference>
<keyword evidence="11" id="KW-1185">Reference proteome</keyword>
<keyword evidence="8" id="KW-1208">Phospholipid metabolism</keyword>
<evidence type="ECO:0000313" key="11">
    <source>
        <dbReference type="Proteomes" id="UP000008694"/>
    </source>
</evidence>
<keyword evidence="5" id="KW-0444">Lipid biosynthesis</keyword>
<dbReference type="AlphaFoldDB" id="D7KE18"/>
<evidence type="ECO:0000313" key="10">
    <source>
        <dbReference type="EMBL" id="EFH67743.1"/>
    </source>
</evidence>
<feature type="region of interest" description="Disordered" evidence="9">
    <location>
        <begin position="74"/>
        <end position="120"/>
    </location>
</feature>
<evidence type="ECO:0000256" key="1">
    <source>
        <dbReference type="ARBA" id="ARBA00001698"/>
    </source>
</evidence>
<comment type="catalytic activity">
    <reaction evidence="1">
        <text>a 1,2-diacyl-sn-glycero-3-phosphate + CTP + H(+) = a CDP-1,2-diacyl-sn-glycerol + diphosphate</text>
        <dbReference type="Rhea" id="RHEA:16229"/>
        <dbReference type="ChEBI" id="CHEBI:15378"/>
        <dbReference type="ChEBI" id="CHEBI:33019"/>
        <dbReference type="ChEBI" id="CHEBI:37563"/>
        <dbReference type="ChEBI" id="CHEBI:58332"/>
        <dbReference type="ChEBI" id="CHEBI:58608"/>
        <dbReference type="EC" id="2.7.7.41"/>
    </reaction>
</comment>
<comment type="pathway">
    <text evidence="2">Phospholipid metabolism; CDP-diacylglycerol biosynthesis; CDP-diacylglycerol from sn-glycerol 3-phosphate: step 3/3.</text>
</comment>